<dbReference type="Proteomes" id="UP000290289">
    <property type="component" value="Chromosome 10"/>
</dbReference>
<feature type="domain" description="UBX" evidence="2">
    <location>
        <begin position="76"/>
        <end position="152"/>
    </location>
</feature>
<name>A0A498IX58_MALDO</name>
<dbReference type="EMBL" id="RDQH01000336">
    <property type="protein sequence ID" value="RXH87766.1"/>
    <property type="molecule type" value="Genomic_DNA"/>
</dbReference>
<organism evidence="3 4">
    <name type="scientific">Malus domestica</name>
    <name type="common">Apple</name>
    <name type="synonym">Pyrus malus</name>
    <dbReference type="NCBI Taxonomy" id="3750"/>
    <lineage>
        <taxon>Eukaryota</taxon>
        <taxon>Viridiplantae</taxon>
        <taxon>Streptophyta</taxon>
        <taxon>Embryophyta</taxon>
        <taxon>Tracheophyta</taxon>
        <taxon>Spermatophyta</taxon>
        <taxon>Magnoliopsida</taxon>
        <taxon>eudicotyledons</taxon>
        <taxon>Gunneridae</taxon>
        <taxon>Pentapetalae</taxon>
        <taxon>rosids</taxon>
        <taxon>fabids</taxon>
        <taxon>Rosales</taxon>
        <taxon>Rosaceae</taxon>
        <taxon>Amygdaloideae</taxon>
        <taxon>Maleae</taxon>
        <taxon>Malus</taxon>
    </lineage>
</organism>
<keyword evidence="1" id="KW-0833">Ubl conjugation pathway</keyword>
<proteinExistence type="predicted"/>
<dbReference type="Gene3D" id="3.10.20.90">
    <property type="entry name" value="Phosphatidylinositol 3-kinase Catalytic Subunit, Chain A, domain 1"/>
    <property type="match status" value="1"/>
</dbReference>
<dbReference type="CDD" id="cd16118">
    <property type="entry name" value="UBX2_UBXN9"/>
    <property type="match status" value="1"/>
</dbReference>
<dbReference type="GO" id="GO:0051117">
    <property type="term" value="F:ATPase binding"/>
    <property type="evidence" value="ECO:0007669"/>
    <property type="project" value="InterPro"/>
</dbReference>
<evidence type="ECO:0000256" key="1">
    <source>
        <dbReference type="ARBA" id="ARBA00022786"/>
    </source>
</evidence>
<keyword evidence="4" id="KW-1185">Reference proteome</keyword>
<evidence type="ECO:0000313" key="3">
    <source>
        <dbReference type="EMBL" id="RXH87766.1"/>
    </source>
</evidence>
<dbReference type="GO" id="GO:0032984">
    <property type="term" value="P:protein-containing complex disassembly"/>
    <property type="evidence" value="ECO:0007669"/>
    <property type="project" value="InterPro"/>
</dbReference>
<dbReference type="InterPro" id="IPR029071">
    <property type="entry name" value="Ubiquitin-like_domsf"/>
</dbReference>
<dbReference type="InterPro" id="IPR001012">
    <property type="entry name" value="UBX_dom"/>
</dbReference>
<sequence length="158" mass="18214">MTVDVSSAGSFKRRRLIGAVDHIASIDCMANIEESADEFYDFTPEDYYRIQRTRQKEDKFLKTQKIREAEDARRRSKMTKAVIRVRFPDNRTVEATFHPSDKIQSLVDYLRKVGARPELPFYLFTAPPKQVIREMSQDFYSAGFVPGAVVHLSYGAPN</sequence>
<dbReference type="SUPFAM" id="SSF54236">
    <property type="entry name" value="Ubiquitin-like"/>
    <property type="match status" value="1"/>
</dbReference>
<protein>
    <recommendedName>
        <fullName evidence="2">UBX domain-containing protein</fullName>
    </recommendedName>
</protein>
<dbReference type="PROSITE" id="PS50033">
    <property type="entry name" value="UBX"/>
    <property type="match status" value="1"/>
</dbReference>
<dbReference type="STRING" id="3750.A0A498IX58"/>
<gene>
    <name evidence="3" type="ORF">DVH24_034666</name>
</gene>
<comment type="caution">
    <text evidence="3">The sequence shown here is derived from an EMBL/GenBank/DDBJ whole genome shotgun (WGS) entry which is preliminary data.</text>
</comment>
<dbReference type="PANTHER" id="PTHR47557:SF2">
    <property type="entry name" value="PLANT UBX DOMAIN-CONTAINING PROTEIN 1"/>
    <property type="match status" value="1"/>
</dbReference>
<evidence type="ECO:0000313" key="4">
    <source>
        <dbReference type="Proteomes" id="UP000290289"/>
    </source>
</evidence>
<reference evidence="3" key="1">
    <citation type="submission" date="2018-10" db="EMBL/GenBank/DDBJ databases">
        <title>A high-quality apple genome assembly.</title>
        <authorList>
            <person name="Hu J."/>
        </authorList>
    </citation>
    <scope>NUCLEOTIDE SEQUENCE [LARGE SCALE GENOMIC DNA]</scope>
    <source>
        <tissue evidence="3">Young leaf</tissue>
    </source>
</reference>
<dbReference type="Pfam" id="PF00789">
    <property type="entry name" value="UBX"/>
    <property type="match status" value="1"/>
</dbReference>
<evidence type="ECO:0000259" key="2">
    <source>
        <dbReference type="PROSITE" id="PS50033"/>
    </source>
</evidence>
<accession>A0A498IX58</accession>
<dbReference type="PANTHER" id="PTHR47557">
    <property type="entry name" value="PLANT UBX DOMAIN-CONTAINING PROTEIN 1"/>
    <property type="match status" value="1"/>
</dbReference>
<dbReference type="AlphaFoldDB" id="A0A498IX58"/>
<dbReference type="InterPro" id="IPR044232">
    <property type="entry name" value="PUX1"/>
</dbReference>